<evidence type="ECO:0000256" key="1">
    <source>
        <dbReference type="PROSITE-ProRule" id="PRU00409"/>
    </source>
</evidence>
<feature type="domain" description="ATP-grasp" evidence="2">
    <location>
        <begin position="131"/>
        <end position="332"/>
    </location>
</feature>
<dbReference type="InterPro" id="IPR011761">
    <property type="entry name" value="ATP-grasp"/>
</dbReference>
<dbReference type="SUPFAM" id="SSF56059">
    <property type="entry name" value="Glutathione synthetase ATP-binding domain-like"/>
    <property type="match status" value="1"/>
</dbReference>
<dbReference type="GO" id="GO:0016874">
    <property type="term" value="F:ligase activity"/>
    <property type="evidence" value="ECO:0007669"/>
    <property type="project" value="UniProtKB-KW"/>
</dbReference>
<sequence>MPATVTPAQPFVPVLLGGDLGTYSLAREFHQAYGVTSVVVLGQPNGLVQDSSFIELRPYPAGAATEEAMVDHLVSLGEDLGAGGRPLLLLGSLDGHVNRITQHRDRLEAHFTVPYPAAQTVQQVALKDHFYALCERLDIPHPRTRTVVATQDALDLSGLEFPLIVKPTDSAAWTRISFPGKQKVHTVQDQCELDSLLERLRAVDYSSPMAVQEFIPGGDDHMRLCTFWAERVDGKTRVVAAGYGEVVLEDHSPQMLGNSVAIISAGDHPVVEAGARLLREIGWEGFAMIDAKLDPRDGTVKLFEMNPRLGRNHFYLTAAGFNPVRMYVERWMGLTELAPEQPLLDPRSFTASPEGTQVLQPEVLYNTIPAPLLLRHTTGQVRTRVRGLLTARRTANPLYTRAERSPKRWAYIAASMANYWRKFNAFPPPRD</sequence>
<evidence type="ECO:0000259" key="2">
    <source>
        <dbReference type="PROSITE" id="PS50975"/>
    </source>
</evidence>
<dbReference type="STRING" id="574650.SAMN04487966_10176"/>
<name>A0A1I7MDP7_9MICC</name>
<keyword evidence="4" id="KW-1185">Reference proteome</keyword>
<dbReference type="PROSITE" id="PS50975">
    <property type="entry name" value="ATP_GRASP"/>
    <property type="match status" value="1"/>
</dbReference>
<dbReference type="RefSeq" id="WP_091692747.1">
    <property type="nucleotide sequence ID" value="NZ_FPCG01000001.1"/>
</dbReference>
<protein>
    <submittedName>
        <fullName evidence="3">D-aspartate ligase</fullName>
    </submittedName>
</protein>
<dbReference type="GO" id="GO:0005524">
    <property type="term" value="F:ATP binding"/>
    <property type="evidence" value="ECO:0007669"/>
    <property type="project" value="UniProtKB-UniRule"/>
</dbReference>
<proteinExistence type="predicted"/>
<accession>A0A1I7MDP7</accession>
<dbReference type="Gene3D" id="3.30.470.20">
    <property type="entry name" value="ATP-grasp fold, B domain"/>
    <property type="match status" value="1"/>
</dbReference>
<dbReference type="EMBL" id="FPCG01000001">
    <property type="protein sequence ID" value="SFV20062.1"/>
    <property type="molecule type" value="Genomic_DNA"/>
</dbReference>
<dbReference type="Proteomes" id="UP000198881">
    <property type="component" value="Unassembled WGS sequence"/>
</dbReference>
<gene>
    <name evidence="3" type="ORF">SAMN04487966_10176</name>
</gene>
<evidence type="ECO:0000313" key="4">
    <source>
        <dbReference type="Proteomes" id="UP000198881"/>
    </source>
</evidence>
<organism evidence="3 4">
    <name type="scientific">Micrococcus terreus</name>
    <dbReference type="NCBI Taxonomy" id="574650"/>
    <lineage>
        <taxon>Bacteria</taxon>
        <taxon>Bacillati</taxon>
        <taxon>Actinomycetota</taxon>
        <taxon>Actinomycetes</taxon>
        <taxon>Micrococcales</taxon>
        <taxon>Micrococcaceae</taxon>
        <taxon>Micrococcus</taxon>
    </lineage>
</organism>
<dbReference type="GO" id="GO:0046872">
    <property type="term" value="F:metal ion binding"/>
    <property type="evidence" value="ECO:0007669"/>
    <property type="project" value="InterPro"/>
</dbReference>
<evidence type="ECO:0000313" key="3">
    <source>
        <dbReference type="EMBL" id="SFV20062.1"/>
    </source>
</evidence>
<keyword evidence="1" id="KW-0067">ATP-binding</keyword>
<dbReference type="AlphaFoldDB" id="A0A1I7MDP7"/>
<keyword evidence="3" id="KW-0436">Ligase</keyword>
<dbReference type="OrthoDB" id="5420347at2"/>
<keyword evidence="1" id="KW-0547">Nucleotide-binding</keyword>
<reference evidence="3 4" key="1">
    <citation type="submission" date="2016-10" db="EMBL/GenBank/DDBJ databases">
        <authorList>
            <person name="de Groot N.N."/>
        </authorList>
    </citation>
    <scope>NUCLEOTIDE SEQUENCE [LARGE SCALE GENOMIC DNA]</scope>
    <source>
        <strain evidence="3 4">CGMCC 1.7054</strain>
    </source>
</reference>